<dbReference type="EMBL" id="DPVE01000127">
    <property type="protein sequence ID" value="HCK29956.1"/>
    <property type="molecule type" value="Genomic_DNA"/>
</dbReference>
<evidence type="ECO:0000313" key="3">
    <source>
        <dbReference type="Proteomes" id="UP000263596"/>
    </source>
</evidence>
<accession>A0A3D2SKI2</accession>
<reference evidence="2 3" key="1">
    <citation type="journal article" date="2018" name="Nat. Biotechnol.">
        <title>A standardized bacterial taxonomy based on genome phylogeny substantially revises the tree of life.</title>
        <authorList>
            <person name="Parks D.H."/>
            <person name="Chuvochina M."/>
            <person name="Waite D.W."/>
            <person name="Rinke C."/>
            <person name="Skarshewski A."/>
            <person name="Chaumeil P.A."/>
            <person name="Hugenholtz P."/>
        </authorList>
    </citation>
    <scope>NUCLEOTIDE SEQUENCE [LARGE SCALE GENOMIC DNA]</scope>
    <source>
        <strain evidence="2">UBA9669</strain>
    </source>
</reference>
<evidence type="ECO:0000256" key="1">
    <source>
        <dbReference type="SAM" id="SignalP"/>
    </source>
</evidence>
<feature type="signal peptide" evidence="1">
    <location>
        <begin position="1"/>
        <end position="18"/>
    </location>
</feature>
<proteinExistence type="predicted"/>
<feature type="chain" id="PRO_5017558676" evidence="1">
    <location>
        <begin position="19"/>
        <end position="152"/>
    </location>
</feature>
<gene>
    <name evidence="2" type="ORF">DHW29_07055</name>
</gene>
<dbReference type="RefSeq" id="WP_049174023.1">
    <property type="nucleotide sequence ID" value="NZ_BKFK01000012.1"/>
</dbReference>
<dbReference type="Proteomes" id="UP000263596">
    <property type="component" value="Unassembled WGS sequence"/>
</dbReference>
<dbReference type="AlphaFoldDB" id="A0A3D2SKI2"/>
<sequence>MKKLILVALMTLPVLVQAQTFKYQKDISGFKHYKGDVTLTGTYSRTLDPEYLDYMGDAICFEPDKKSSALVPRPKGDERTAWFCFSNFEQAKKTFKLPDSIKKDFCKYEGKATITIKDYNLFVEETEGFDLTQLVSAKNITPAKAVKCETNN</sequence>
<evidence type="ECO:0000313" key="2">
    <source>
        <dbReference type="EMBL" id="HCK29956.1"/>
    </source>
</evidence>
<keyword evidence="1" id="KW-0732">Signal</keyword>
<organism evidence="2 3">
    <name type="scientific">Acinetobacter ursingii</name>
    <dbReference type="NCBI Taxonomy" id="108980"/>
    <lineage>
        <taxon>Bacteria</taxon>
        <taxon>Pseudomonadati</taxon>
        <taxon>Pseudomonadota</taxon>
        <taxon>Gammaproteobacteria</taxon>
        <taxon>Moraxellales</taxon>
        <taxon>Moraxellaceae</taxon>
        <taxon>Acinetobacter</taxon>
    </lineage>
</organism>
<name>A0A3D2SKI2_9GAMM</name>
<comment type="caution">
    <text evidence="2">The sequence shown here is derived from an EMBL/GenBank/DDBJ whole genome shotgun (WGS) entry which is preliminary data.</text>
</comment>
<protein>
    <submittedName>
        <fullName evidence="2">Uncharacterized protein</fullName>
    </submittedName>
</protein>